<evidence type="ECO:0000256" key="1">
    <source>
        <dbReference type="SAM" id="MobiDB-lite"/>
    </source>
</evidence>
<reference evidence="2" key="1">
    <citation type="submission" date="2014-11" db="EMBL/GenBank/DDBJ databases">
        <authorList>
            <person name="Amaro Gonzalez C."/>
        </authorList>
    </citation>
    <scope>NUCLEOTIDE SEQUENCE</scope>
</reference>
<accession>A0A0E9XWS1</accession>
<evidence type="ECO:0000313" key="2">
    <source>
        <dbReference type="EMBL" id="JAI06276.1"/>
    </source>
</evidence>
<feature type="compositionally biased region" description="Polar residues" evidence="1">
    <location>
        <begin position="9"/>
        <end position="21"/>
    </location>
</feature>
<organism evidence="2">
    <name type="scientific">Anguilla anguilla</name>
    <name type="common">European freshwater eel</name>
    <name type="synonym">Muraena anguilla</name>
    <dbReference type="NCBI Taxonomy" id="7936"/>
    <lineage>
        <taxon>Eukaryota</taxon>
        <taxon>Metazoa</taxon>
        <taxon>Chordata</taxon>
        <taxon>Craniata</taxon>
        <taxon>Vertebrata</taxon>
        <taxon>Euteleostomi</taxon>
        <taxon>Actinopterygii</taxon>
        <taxon>Neopterygii</taxon>
        <taxon>Teleostei</taxon>
        <taxon>Anguilliformes</taxon>
        <taxon>Anguillidae</taxon>
        <taxon>Anguilla</taxon>
    </lineage>
</organism>
<protein>
    <submittedName>
        <fullName evidence="2">Uncharacterized protein</fullName>
    </submittedName>
</protein>
<dbReference type="EMBL" id="GBXM01002302">
    <property type="protein sequence ID" value="JAI06276.1"/>
    <property type="molecule type" value="Transcribed_RNA"/>
</dbReference>
<feature type="region of interest" description="Disordered" evidence="1">
    <location>
        <begin position="1"/>
        <end position="21"/>
    </location>
</feature>
<proteinExistence type="predicted"/>
<sequence>MGTRGSYLFCNNGTESPGVST</sequence>
<name>A0A0E9XWS1_ANGAN</name>
<reference evidence="2" key="2">
    <citation type="journal article" date="2015" name="Fish Shellfish Immunol.">
        <title>Early steps in the European eel (Anguilla anguilla)-Vibrio vulnificus interaction in the gills: Role of the RtxA13 toxin.</title>
        <authorList>
            <person name="Callol A."/>
            <person name="Pajuelo D."/>
            <person name="Ebbesson L."/>
            <person name="Teles M."/>
            <person name="MacKenzie S."/>
            <person name="Amaro C."/>
        </authorList>
    </citation>
    <scope>NUCLEOTIDE SEQUENCE</scope>
</reference>
<dbReference type="AlphaFoldDB" id="A0A0E9XWS1"/>